<organism evidence="6 7">
    <name type="scientific">Polaromonas naphthalenivorans (strain CJ2)</name>
    <dbReference type="NCBI Taxonomy" id="365044"/>
    <lineage>
        <taxon>Bacteria</taxon>
        <taxon>Pseudomonadati</taxon>
        <taxon>Pseudomonadota</taxon>
        <taxon>Betaproteobacteria</taxon>
        <taxon>Burkholderiales</taxon>
        <taxon>Comamonadaceae</taxon>
        <taxon>Polaromonas</taxon>
    </lineage>
</organism>
<dbReference type="Pfam" id="PF13675">
    <property type="entry name" value="PilJ"/>
    <property type="match status" value="1"/>
</dbReference>
<sequence>MSLHPRNSQLPYPARRLALKACVSSGALLYGFGFSASAWAQQPLAISTAINRAGRLRALSQRTVKAYAQLVLGVEPEQSQDVLTTAQRIVKTYLNELGRAGFSAETAGLLAVCQADADRLAGLVAGAPAASRLSEANKAADQMLASAERLTAAIESRTKGSARIVNIAGRQRMLSQRMAKSFMLAEAGVDAEAMRKQLDTARSEFVLALDSLEAAPVSTPAIKQGLAQVRLQWVVYDIGLNAREKLVARRNVATTSERILEVMDNLTGLYETALRELLGTVSYNEIRFAGLYPAS</sequence>
<keyword evidence="7" id="KW-1185">Reference proteome</keyword>
<dbReference type="EMBL" id="CP000529">
    <property type="protein sequence ID" value="ABM38465.1"/>
    <property type="molecule type" value="Genomic_DNA"/>
</dbReference>
<keyword evidence="2" id="KW-0812">Transmembrane</keyword>
<dbReference type="AlphaFoldDB" id="A1VS37"/>
<gene>
    <name evidence="6" type="ordered locus">Pnap_3167</name>
</gene>
<evidence type="ECO:0000256" key="4">
    <source>
        <dbReference type="ARBA" id="ARBA00023136"/>
    </source>
</evidence>
<dbReference type="RefSeq" id="WP_011802536.1">
    <property type="nucleotide sequence ID" value="NC_008781.1"/>
</dbReference>
<comment type="subcellular location">
    <subcellularLocation>
        <location evidence="1">Membrane</location>
        <topology evidence="1">Multi-pass membrane protein</topology>
    </subcellularLocation>
</comment>
<protein>
    <recommendedName>
        <fullName evidence="5">NarX-like N-terminal domain-containing protein</fullName>
    </recommendedName>
</protein>
<proteinExistence type="predicted"/>
<dbReference type="InterPro" id="IPR029095">
    <property type="entry name" value="NarX-like_N"/>
</dbReference>
<evidence type="ECO:0000259" key="5">
    <source>
        <dbReference type="Pfam" id="PF13675"/>
    </source>
</evidence>
<evidence type="ECO:0000313" key="7">
    <source>
        <dbReference type="Proteomes" id="UP000000644"/>
    </source>
</evidence>
<evidence type="ECO:0000313" key="6">
    <source>
        <dbReference type="EMBL" id="ABM38465.1"/>
    </source>
</evidence>
<dbReference type="KEGG" id="pna:Pnap_3167"/>
<dbReference type="OrthoDB" id="952521at2"/>
<keyword evidence="3" id="KW-1133">Transmembrane helix</keyword>
<reference evidence="7" key="1">
    <citation type="journal article" date="2009" name="Environ. Microbiol.">
        <title>The genome of Polaromonas naphthalenivorans strain CJ2, isolated from coal tar-contaminated sediment, reveals physiological and metabolic versatility and evolution through extensive horizontal gene transfer.</title>
        <authorList>
            <person name="Yagi J.M."/>
            <person name="Sims D."/>
            <person name="Brettin T."/>
            <person name="Bruce D."/>
            <person name="Madsen E.L."/>
        </authorList>
    </citation>
    <scope>NUCLEOTIDE SEQUENCE [LARGE SCALE GENOMIC DNA]</scope>
    <source>
        <strain evidence="7">CJ2</strain>
    </source>
</reference>
<dbReference type="HOGENOM" id="CLU_076817_0_0_4"/>
<dbReference type="Proteomes" id="UP000000644">
    <property type="component" value="Chromosome"/>
</dbReference>
<evidence type="ECO:0000256" key="1">
    <source>
        <dbReference type="ARBA" id="ARBA00004141"/>
    </source>
</evidence>
<dbReference type="GO" id="GO:0016020">
    <property type="term" value="C:membrane"/>
    <property type="evidence" value="ECO:0007669"/>
    <property type="project" value="UniProtKB-SubCell"/>
</dbReference>
<dbReference type="eggNOG" id="COG3850">
    <property type="taxonomic scope" value="Bacteria"/>
</dbReference>
<name>A1VS37_POLNA</name>
<evidence type="ECO:0000256" key="2">
    <source>
        <dbReference type="ARBA" id="ARBA00022692"/>
    </source>
</evidence>
<feature type="domain" description="NarX-like N-terminal" evidence="5">
    <location>
        <begin position="158"/>
        <end position="237"/>
    </location>
</feature>
<keyword evidence="4" id="KW-0472">Membrane</keyword>
<accession>A1VS37</accession>
<dbReference type="STRING" id="365044.Pnap_3167"/>
<evidence type="ECO:0000256" key="3">
    <source>
        <dbReference type="ARBA" id="ARBA00022989"/>
    </source>
</evidence>